<comment type="caution">
    <text evidence="1">The sequence shown here is derived from an EMBL/GenBank/DDBJ whole genome shotgun (WGS) entry which is preliminary data.</text>
</comment>
<dbReference type="EMBL" id="LAZR01002304">
    <property type="protein sequence ID" value="KKN31762.1"/>
    <property type="molecule type" value="Genomic_DNA"/>
</dbReference>
<dbReference type="AlphaFoldDB" id="A0A0F9Q486"/>
<accession>A0A0F9Q486</accession>
<gene>
    <name evidence="1" type="ORF">LCGC14_0820770</name>
</gene>
<name>A0A0F9Q486_9ZZZZ</name>
<reference evidence="1" key="1">
    <citation type="journal article" date="2015" name="Nature">
        <title>Complex archaea that bridge the gap between prokaryotes and eukaryotes.</title>
        <authorList>
            <person name="Spang A."/>
            <person name="Saw J.H."/>
            <person name="Jorgensen S.L."/>
            <person name="Zaremba-Niedzwiedzka K."/>
            <person name="Martijn J."/>
            <person name="Lind A.E."/>
            <person name="van Eijk R."/>
            <person name="Schleper C."/>
            <person name="Guy L."/>
            <person name="Ettema T.J."/>
        </authorList>
    </citation>
    <scope>NUCLEOTIDE SEQUENCE</scope>
</reference>
<protein>
    <submittedName>
        <fullName evidence="1">Uncharacterized protein</fullName>
    </submittedName>
</protein>
<organism evidence="1">
    <name type="scientific">marine sediment metagenome</name>
    <dbReference type="NCBI Taxonomy" id="412755"/>
    <lineage>
        <taxon>unclassified sequences</taxon>
        <taxon>metagenomes</taxon>
        <taxon>ecological metagenomes</taxon>
    </lineage>
</organism>
<sequence length="178" mass="19335">MSTFDYNHSDLSDSLSGKEESELIDIIRRHRKIVDQIDDMMIDLLVGAEMCSKVIMENLNNTKTKAIQLINYALCTLMDDMESVDRIENKKDRASELARRLLDLTGAAMPANGPVNVPLFKPAPMNVPAQSLTNAPVPDATVTNTTAGGALKNLFGKMMGLHVVDATNTIAEPSSSGD</sequence>
<proteinExistence type="predicted"/>
<evidence type="ECO:0000313" key="1">
    <source>
        <dbReference type="EMBL" id="KKN31762.1"/>
    </source>
</evidence>